<keyword evidence="2" id="KW-1133">Transmembrane helix</keyword>
<feature type="region of interest" description="Disordered" evidence="1">
    <location>
        <begin position="39"/>
        <end position="102"/>
    </location>
</feature>
<feature type="region of interest" description="Disordered" evidence="1">
    <location>
        <begin position="212"/>
        <end position="241"/>
    </location>
</feature>
<protein>
    <submittedName>
        <fullName evidence="3">Uncharacterized protein</fullName>
    </submittedName>
</protein>
<reference evidence="4" key="1">
    <citation type="journal article" date="2012" name="Science">
        <title>The Paleozoic origin of enzymatic lignin decomposition reconstructed from 31 fungal genomes.</title>
        <authorList>
            <person name="Floudas D."/>
            <person name="Binder M."/>
            <person name="Riley R."/>
            <person name="Barry K."/>
            <person name="Blanchette R.A."/>
            <person name="Henrissat B."/>
            <person name="Martinez A.T."/>
            <person name="Otillar R."/>
            <person name="Spatafora J.W."/>
            <person name="Yadav J.S."/>
            <person name="Aerts A."/>
            <person name="Benoit I."/>
            <person name="Boyd A."/>
            <person name="Carlson A."/>
            <person name="Copeland A."/>
            <person name="Coutinho P.M."/>
            <person name="de Vries R.P."/>
            <person name="Ferreira P."/>
            <person name="Findley K."/>
            <person name="Foster B."/>
            <person name="Gaskell J."/>
            <person name="Glotzer D."/>
            <person name="Gorecki P."/>
            <person name="Heitman J."/>
            <person name="Hesse C."/>
            <person name="Hori C."/>
            <person name="Igarashi K."/>
            <person name="Jurgens J.A."/>
            <person name="Kallen N."/>
            <person name="Kersten P."/>
            <person name="Kohler A."/>
            <person name="Kuees U."/>
            <person name="Kumar T.K.A."/>
            <person name="Kuo A."/>
            <person name="LaButti K."/>
            <person name="Larrondo L.F."/>
            <person name="Lindquist E."/>
            <person name="Ling A."/>
            <person name="Lombard V."/>
            <person name="Lucas S."/>
            <person name="Lundell T."/>
            <person name="Martin R."/>
            <person name="McLaughlin D.J."/>
            <person name="Morgenstern I."/>
            <person name="Morin E."/>
            <person name="Murat C."/>
            <person name="Nagy L.G."/>
            <person name="Nolan M."/>
            <person name="Ohm R.A."/>
            <person name="Patyshakuliyeva A."/>
            <person name="Rokas A."/>
            <person name="Ruiz-Duenas F.J."/>
            <person name="Sabat G."/>
            <person name="Salamov A."/>
            <person name="Samejima M."/>
            <person name="Schmutz J."/>
            <person name="Slot J.C."/>
            <person name="St John F."/>
            <person name="Stenlid J."/>
            <person name="Sun H."/>
            <person name="Sun S."/>
            <person name="Syed K."/>
            <person name="Tsang A."/>
            <person name="Wiebenga A."/>
            <person name="Young D."/>
            <person name="Pisabarro A."/>
            <person name="Eastwood D.C."/>
            <person name="Martin F."/>
            <person name="Cullen D."/>
            <person name="Grigoriev I.V."/>
            <person name="Hibbett D.S."/>
        </authorList>
    </citation>
    <scope>NUCLEOTIDE SEQUENCE [LARGE SCALE GENOMIC DNA]</scope>
    <source>
        <strain evidence="4">RWD-64-598 SS2</strain>
    </source>
</reference>
<evidence type="ECO:0000256" key="2">
    <source>
        <dbReference type="SAM" id="Phobius"/>
    </source>
</evidence>
<dbReference type="Proteomes" id="UP000053558">
    <property type="component" value="Unassembled WGS sequence"/>
</dbReference>
<evidence type="ECO:0000256" key="1">
    <source>
        <dbReference type="SAM" id="MobiDB-lite"/>
    </source>
</evidence>
<gene>
    <name evidence="3" type="ORF">CONPUDRAFT_139634</name>
</gene>
<dbReference type="AlphaFoldDB" id="A0A5M3MBK9"/>
<dbReference type="RefSeq" id="XP_007773460.1">
    <property type="nucleotide sequence ID" value="XM_007775270.1"/>
</dbReference>
<comment type="caution">
    <text evidence="3">The sequence shown here is derived from an EMBL/GenBank/DDBJ whole genome shotgun (WGS) entry which is preliminary data.</text>
</comment>
<dbReference type="OrthoDB" id="3252109at2759"/>
<sequence length="367" mass="39511">MLHAHTQRKRPKCHKCGMLMAGHKRRSGMILCPGTDDEYEGSTISAEDVLQAGASGSGTAVERDSTPDSSLPSPPASPGPKPNNGLGSPERPTTPTFKVPQDKSIWHWRNPNWESPPRTTVTRRSPRSLVGFLNGSLVPTELASNTNDQRTELNSVAANTDEKENVPTYRLPASYPNPANLQTPLDYEDMFSNPGRVPSPLYAAEGPIISGGAQYGYGEEEEEESSRPYGPDRELEPEEYGSQISSDAFDSIESLFRIIRAPRRDVPAITRAASRRGKYVAIVPTPPSTQYSRGAFDDVEDTVWLAIGDHPQAVHEAASMGERSMSNVGSMQSSSGSTIRSAGVGFLQVLFAGVVGGLAVTAVLALM</sequence>
<evidence type="ECO:0000313" key="3">
    <source>
        <dbReference type="EMBL" id="EIW76200.1"/>
    </source>
</evidence>
<keyword evidence="2" id="KW-0812">Transmembrane</keyword>
<dbReference type="OMA" id="CGMLMAG"/>
<accession>A0A5M3MBK9</accession>
<dbReference type="KEGG" id="cput:CONPUDRAFT_139634"/>
<dbReference type="EMBL" id="JH711586">
    <property type="protein sequence ID" value="EIW76200.1"/>
    <property type="molecule type" value="Genomic_DNA"/>
</dbReference>
<keyword evidence="2" id="KW-0472">Membrane</keyword>
<name>A0A5M3MBK9_CONPW</name>
<evidence type="ECO:0000313" key="4">
    <source>
        <dbReference type="Proteomes" id="UP000053558"/>
    </source>
</evidence>
<keyword evidence="4" id="KW-1185">Reference proteome</keyword>
<feature type="transmembrane region" description="Helical" evidence="2">
    <location>
        <begin position="345"/>
        <end position="366"/>
    </location>
</feature>
<feature type="compositionally biased region" description="Pro residues" evidence="1">
    <location>
        <begin position="72"/>
        <end position="81"/>
    </location>
</feature>
<dbReference type="GeneID" id="19201376"/>
<proteinExistence type="predicted"/>
<organism evidence="3 4">
    <name type="scientific">Coniophora puteana (strain RWD-64-598)</name>
    <name type="common">Brown rot fungus</name>
    <dbReference type="NCBI Taxonomy" id="741705"/>
    <lineage>
        <taxon>Eukaryota</taxon>
        <taxon>Fungi</taxon>
        <taxon>Dikarya</taxon>
        <taxon>Basidiomycota</taxon>
        <taxon>Agaricomycotina</taxon>
        <taxon>Agaricomycetes</taxon>
        <taxon>Agaricomycetidae</taxon>
        <taxon>Boletales</taxon>
        <taxon>Coniophorineae</taxon>
        <taxon>Coniophoraceae</taxon>
        <taxon>Coniophora</taxon>
    </lineage>
</organism>